<dbReference type="PANTHER" id="PTHR34309">
    <property type="entry name" value="SLR1406 PROTEIN"/>
    <property type="match status" value="1"/>
</dbReference>
<dbReference type="EMBL" id="BROH01000016">
    <property type="protein sequence ID" value="GKY89992.1"/>
    <property type="molecule type" value="Genomic_DNA"/>
</dbReference>
<dbReference type="Pfam" id="PF03928">
    <property type="entry name" value="HbpS-like"/>
    <property type="match status" value="1"/>
</dbReference>
<protein>
    <submittedName>
        <fullName evidence="1">DNA polymerase III subunit delta</fullName>
    </submittedName>
</protein>
<sequence length="142" mass="14510">MTSHIRLEITPAAAMGLVQGALDHARANGWEVAVAVVDPYGYLVAFGRSDNASPPVGEFAIDKAYTAGTLRRSSKSFGERMASSPRLSLGLGSRPRLMAWGGGVAVVEGETCIGGLGVSGAQEHEDIACAEAALRALGLGAG</sequence>
<dbReference type="InterPro" id="IPR038084">
    <property type="entry name" value="PduO/GlcC-like_sf"/>
</dbReference>
<keyword evidence="2" id="KW-1185">Reference proteome</keyword>
<evidence type="ECO:0000313" key="1">
    <source>
        <dbReference type="EMBL" id="GKY89992.1"/>
    </source>
</evidence>
<accession>A0ABQ5M0E1</accession>
<gene>
    <name evidence="1" type="ORF">STA1M1_38610</name>
</gene>
<evidence type="ECO:0000313" key="2">
    <source>
        <dbReference type="Proteomes" id="UP001144205"/>
    </source>
</evidence>
<dbReference type="RefSeq" id="WP_281843909.1">
    <property type="nucleotide sequence ID" value="NZ_BROH01000016.1"/>
</dbReference>
<dbReference type="Proteomes" id="UP001144205">
    <property type="component" value="Unassembled WGS sequence"/>
</dbReference>
<proteinExistence type="predicted"/>
<dbReference type="PANTHER" id="PTHR34309:SF10">
    <property type="entry name" value="SLR1406 PROTEIN"/>
    <property type="match status" value="1"/>
</dbReference>
<reference evidence="1" key="1">
    <citation type="journal article" date="2023" name="Int. J. Syst. Evol. Microbiol.">
        <title>Sinisalibacter aestuarii sp. nov., isolated from estuarine sediment of the Arakawa River.</title>
        <authorList>
            <person name="Arafat S.T."/>
            <person name="Hirano S."/>
            <person name="Sato A."/>
            <person name="Takeuchi K."/>
            <person name="Yasuda T."/>
            <person name="Terahara T."/>
            <person name="Hamada M."/>
            <person name="Kobayashi T."/>
        </authorList>
    </citation>
    <scope>NUCLEOTIDE SEQUENCE</scope>
    <source>
        <strain evidence="1">B-399</strain>
    </source>
</reference>
<dbReference type="SUPFAM" id="SSF143744">
    <property type="entry name" value="GlcG-like"/>
    <property type="match status" value="1"/>
</dbReference>
<organism evidence="1 2">
    <name type="scientific">Sinisalibacter aestuarii</name>
    <dbReference type="NCBI Taxonomy" id="2949426"/>
    <lineage>
        <taxon>Bacteria</taxon>
        <taxon>Pseudomonadati</taxon>
        <taxon>Pseudomonadota</taxon>
        <taxon>Alphaproteobacteria</taxon>
        <taxon>Rhodobacterales</taxon>
        <taxon>Roseobacteraceae</taxon>
        <taxon>Sinisalibacter</taxon>
    </lineage>
</organism>
<name>A0ABQ5M0E1_9RHOB</name>
<dbReference type="InterPro" id="IPR005624">
    <property type="entry name" value="PduO/GlcC-like"/>
</dbReference>
<dbReference type="InterPro" id="IPR052517">
    <property type="entry name" value="GlcG_carb_metab_protein"/>
</dbReference>
<dbReference type="Gene3D" id="3.30.450.150">
    <property type="entry name" value="Haem-degrading domain"/>
    <property type="match status" value="1"/>
</dbReference>
<comment type="caution">
    <text evidence="1">The sequence shown here is derived from an EMBL/GenBank/DDBJ whole genome shotgun (WGS) entry which is preliminary data.</text>
</comment>